<keyword evidence="3" id="KW-1185">Reference proteome</keyword>
<comment type="caution">
    <text evidence="2">The sequence shown here is derived from an EMBL/GenBank/DDBJ whole genome shotgun (WGS) entry which is preliminary data.</text>
</comment>
<dbReference type="Proteomes" id="UP000186890">
    <property type="component" value="Unassembled WGS sequence"/>
</dbReference>
<name>A0A1Q8E5Z6_9STRE</name>
<evidence type="ECO:0000256" key="1">
    <source>
        <dbReference type="SAM" id="SignalP"/>
    </source>
</evidence>
<feature type="signal peptide" evidence="1">
    <location>
        <begin position="1"/>
        <end position="25"/>
    </location>
</feature>
<feature type="chain" id="PRO_5012073357" evidence="1">
    <location>
        <begin position="26"/>
        <end position="566"/>
    </location>
</feature>
<dbReference type="SUPFAM" id="SSF53850">
    <property type="entry name" value="Periplasmic binding protein-like II"/>
    <property type="match status" value="1"/>
</dbReference>
<reference evidence="3" key="1">
    <citation type="submission" date="2016-12" db="EMBL/GenBank/DDBJ databases">
        <authorList>
            <person name="Gulvik C.A."/>
        </authorList>
    </citation>
    <scope>NUCLEOTIDE SEQUENCE [LARGE SCALE GENOMIC DNA]</scope>
    <source>
        <strain evidence="3">NED12-00049-6B</strain>
    </source>
</reference>
<keyword evidence="1" id="KW-0732">Signal</keyword>
<accession>A0A1Q8E5Z6</accession>
<dbReference type="EMBL" id="MSJM01000008">
    <property type="protein sequence ID" value="OLF47233.1"/>
    <property type="molecule type" value="Genomic_DNA"/>
</dbReference>
<proteinExistence type="predicted"/>
<gene>
    <name evidence="2" type="ORF">BU202_08800</name>
</gene>
<organism evidence="2 3">
    <name type="scientific">Streptococcus cuniculi</name>
    <dbReference type="NCBI Taxonomy" id="1432788"/>
    <lineage>
        <taxon>Bacteria</taxon>
        <taxon>Bacillati</taxon>
        <taxon>Bacillota</taxon>
        <taxon>Bacilli</taxon>
        <taxon>Lactobacillales</taxon>
        <taxon>Streptococcaceae</taxon>
        <taxon>Streptococcus</taxon>
    </lineage>
</organism>
<sequence length="566" mass="63538">MTKSVSVLMLTAMLAACGKASNSGASGGASLEGLPEPGDFSDKVELTLSGAFTRGKIEDDNWVQKQLEEKFNVKINNVKIDTWNKSESSLLVASNDLPDTFSFTGTNRTPNDYYNDGVTRTIPREMIEKYAPNYAKMLDTVDGGLGWKLNRSPENPDEYTGLAAYAGNTKGLLWSGTLRLDWLEKLGYEIPKDAKPIGDSNGFERIYRTDKSYTIDEIEKILIDFVEKDPDGNGKKDTYGILPSNDNMNWGVTLLGAYGVGIGYNMMEDGELKPAVISNAYREFLKKMADWNQKGLIDPEWPTLDTKATWEKYKEGKVGYSVAQRAYIAQEPWTEGRAPHNILGNDPNAKLLVINYEVGPEGKAGHVGYTPVTLLTGNEMLISANVTDEQLARYLQIFDTIDYNPEEGLFSRYGTPGKDSEWAGKEGDSTVLMKEGVDLYEGQLGLWAYSQRTYYDKYATFLTMPKTLELMDQFYNKPENVEKYLIRPYRWDLFGETKEAELKESYGAQLDTIVSEFRINALTGKVDIDKEWDNYVKQYLSSGGEEMLKELEKAPKVSDILEGKVE</sequence>
<evidence type="ECO:0000313" key="2">
    <source>
        <dbReference type="EMBL" id="OLF47233.1"/>
    </source>
</evidence>
<evidence type="ECO:0000313" key="3">
    <source>
        <dbReference type="Proteomes" id="UP000186890"/>
    </source>
</evidence>
<dbReference type="Gene3D" id="3.40.190.10">
    <property type="entry name" value="Periplasmic binding protein-like II"/>
    <property type="match status" value="3"/>
</dbReference>
<protein>
    <submittedName>
        <fullName evidence="2">ABC transporter substrate-binding protein</fullName>
    </submittedName>
</protein>
<dbReference type="AlphaFoldDB" id="A0A1Q8E5Z6"/>
<dbReference type="PROSITE" id="PS51257">
    <property type="entry name" value="PROKAR_LIPOPROTEIN"/>
    <property type="match status" value="1"/>
</dbReference>